<gene>
    <name evidence="3" type="ORF">MHSWG343_00190</name>
</gene>
<feature type="signal peptide" evidence="2">
    <location>
        <begin position="1"/>
        <end position="22"/>
    </location>
</feature>
<dbReference type="Proteomes" id="UP000324831">
    <property type="component" value="Unassembled WGS sequence"/>
</dbReference>
<accession>A0A478FP27</accession>
<name>A0A478FP27_9MOLU</name>
<protein>
    <submittedName>
        <fullName evidence="3">Uncharacterized protein</fullName>
    </submittedName>
</protein>
<evidence type="ECO:0000313" key="3">
    <source>
        <dbReference type="EMBL" id="GCE63041.1"/>
    </source>
</evidence>
<organism evidence="3 4">
    <name type="scientific">Candidatus Mycoplasma haematohominis</name>
    <dbReference type="NCBI Taxonomy" id="1494318"/>
    <lineage>
        <taxon>Bacteria</taxon>
        <taxon>Bacillati</taxon>
        <taxon>Mycoplasmatota</taxon>
        <taxon>Mollicutes</taxon>
        <taxon>Mycoplasmataceae</taxon>
        <taxon>Mycoplasma</taxon>
    </lineage>
</organism>
<sequence length="203" mass="23146">MAILTKLTIGLLTLIIGTAITAHQLTNNNYVSEQPAITKKIDLEITQEELEPDPIEQTSEDDSDTKETKSQRPREGSTIDKSTFFFRPNHTVEKQPIKFQPIEGKKRPTWLDQLNNTKGSCQDNNTCEWSALLKAHVPADKKDFLEKSAIAHAYKKCEEIKGVISNSDERYPTGWKSCTYSDLSRTEEATFYELNLDNKDLYE</sequence>
<dbReference type="EMBL" id="BIMN01000001">
    <property type="protein sequence ID" value="GCE63041.1"/>
    <property type="molecule type" value="Genomic_DNA"/>
</dbReference>
<feature type="chain" id="PRO_5019795772" evidence="2">
    <location>
        <begin position="23"/>
        <end position="203"/>
    </location>
</feature>
<evidence type="ECO:0000256" key="1">
    <source>
        <dbReference type="SAM" id="MobiDB-lite"/>
    </source>
</evidence>
<feature type="region of interest" description="Disordered" evidence="1">
    <location>
        <begin position="48"/>
        <end position="80"/>
    </location>
</feature>
<keyword evidence="2" id="KW-0732">Signal</keyword>
<dbReference type="AlphaFoldDB" id="A0A478FP27"/>
<feature type="compositionally biased region" description="Basic and acidic residues" evidence="1">
    <location>
        <begin position="65"/>
        <end position="78"/>
    </location>
</feature>
<proteinExistence type="predicted"/>
<evidence type="ECO:0000256" key="2">
    <source>
        <dbReference type="SAM" id="SignalP"/>
    </source>
</evidence>
<evidence type="ECO:0000313" key="4">
    <source>
        <dbReference type="Proteomes" id="UP000324831"/>
    </source>
</evidence>
<feature type="compositionally biased region" description="Acidic residues" evidence="1">
    <location>
        <begin position="48"/>
        <end position="64"/>
    </location>
</feature>
<reference evidence="3 4" key="1">
    <citation type="submission" date="2019-01" db="EMBL/GenBank/DDBJ databases">
        <title>Draft genome sequences of Candidatus Mycoplasma haemohominis SWG34-3 identified from a patient with pyrexia, anemia and liver dysfunction.</title>
        <authorList>
            <person name="Sekizuka T."/>
            <person name="Hattori N."/>
            <person name="Katano H."/>
            <person name="Takuma T."/>
            <person name="Ito T."/>
            <person name="Arai N."/>
            <person name="Yanai R."/>
            <person name="Ishii S."/>
            <person name="Miura Y."/>
            <person name="Tokunaga T."/>
            <person name="Watanabe H."/>
            <person name="Nomura N."/>
            <person name="Eguchi J."/>
            <person name="Arai T."/>
            <person name="Hasegawa H."/>
            <person name="Nakamaki T."/>
            <person name="Wakita T."/>
            <person name="Niki Y."/>
            <person name="Kuroda M."/>
        </authorList>
    </citation>
    <scope>NUCLEOTIDE SEQUENCE [LARGE SCALE GENOMIC DNA]</scope>
    <source>
        <strain evidence="3">SWG34-3</strain>
    </source>
</reference>
<comment type="caution">
    <text evidence="3">The sequence shown here is derived from an EMBL/GenBank/DDBJ whole genome shotgun (WGS) entry which is preliminary data.</text>
</comment>